<comment type="caution">
    <text evidence="8">The sequence shown here is derived from an EMBL/GenBank/DDBJ whole genome shotgun (WGS) entry which is preliminary data.</text>
</comment>
<organism evidence="8 9">
    <name type="scientific">Blepharisma stoltei</name>
    <dbReference type="NCBI Taxonomy" id="1481888"/>
    <lineage>
        <taxon>Eukaryota</taxon>
        <taxon>Sar</taxon>
        <taxon>Alveolata</taxon>
        <taxon>Ciliophora</taxon>
        <taxon>Postciliodesmatophora</taxon>
        <taxon>Heterotrichea</taxon>
        <taxon>Heterotrichida</taxon>
        <taxon>Blepharismidae</taxon>
        <taxon>Blepharisma</taxon>
    </lineage>
</organism>
<keyword evidence="9" id="KW-1185">Reference proteome</keyword>
<keyword evidence="5" id="KW-0904">Protein phosphatase</keyword>
<feature type="domain" description="Tyrosine specific protein phosphatases" evidence="7">
    <location>
        <begin position="391"/>
        <end position="450"/>
    </location>
</feature>
<feature type="domain" description="Tyrosine-protein phosphatase" evidence="6">
    <location>
        <begin position="330"/>
        <end position="471"/>
    </location>
</feature>
<evidence type="ECO:0000313" key="8">
    <source>
        <dbReference type="EMBL" id="CAG9334560.1"/>
    </source>
</evidence>
<dbReference type="PANTHER" id="PTHR10159:SF519">
    <property type="entry name" value="DUAL SPECIFICITY PROTEIN PHOSPHATASE MPK3"/>
    <property type="match status" value="1"/>
</dbReference>
<dbReference type="InterPro" id="IPR003409">
    <property type="entry name" value="MORN"/>
</dbReference>
<keyword evidence="4" id="KW-0378">Hydrolase</keyword>
<evidence type="ECO:0000256" key="4">
    <source>
        <dbReference type="ARBA" id="ARBA00022801"/>
    </source>
</evidence>
<dbReference type="PROSITE" id="PS00383">
    <property type="entry name" value="TYR_PHOSPHATASE_1"/>
    <property type="match status" value="1"/>
</dbReference>
<dbReference type="GO" id="GO:0017017">
    <property type="term" value="F:MAP kinase tyrosine/serine/threonine phosphatase activity"/>
    <property type="evidence" value="ECO:0007669"/>
    <property type="project" value="TreeGrafter"/>
</dbReference>
<dbReference type="SMART" id="SM00195">
    <property type="entry name" value="DSPc"/>
    <property type="match status" value="1"/>
</dbReference>
<evidence type="ECO:0000256" key="3">
    <source>
        <dbReference type="ARBA" id="ARBA00022737"/>
    </source>
</evidence>
<dbReference type="SUPFAM" id="SSF82185">
    <property type="entry name" value="Histone H3 K4-specific methyltransferase SET7/9 N-terminal domain"/>
    <property type="match status" value="2"/>
</dbReference>
<dbReference type="Pfam" id="PF02493">
    <property type="entry name" value="MORN"/>
    <property type="match status" value="7"/>
</dbReference>
<proteinExistence type="inferred from homology"/>
<sequence>MSAIIELDKELEPEIIEKKVLNNSENSNYLLKVQALFKAYYANKFFSLLKTKTSIPNTELFTVFSSFKNYFSNYLRSETLDYLEKFGMYFKPEILTDKSWAGPLTTDFTHFYYGETDEKKVPYGSGVLISFNYIYEGWFSNGKFEGKGRMIDDKQGVYDGDWQSGQKHGNGTMTYWNCSKYSGNWEDNKKHGQGALDEQSSHYEGCFENDLKCGYGEQTFKNGTWYKGNFVNGLYDGIGTLNNKQSNESYEGEFNCGSFDGKGTLIMPDGWTYVGDFKNGNRSGFGTLKSSEVRYESKWINDEPFGEYNKYSSKQYVIKGVWKKFLPVNHMDEVIQNIFLGNFLAATNGKWLREIGIKYIIRVLDDEKVELLPGFIYFYIKAKDTKTQNIKKYLPGALDFIDDLIKKNEKVLVHCYAGISRSPSIVIALIMRNFRKTFDEAYEYLKERRPCIRPNKGFIKQLKELKFKKKS</sequence>
<dbReference type="Gene3D" id="2.20.110.10">
    <property type="entry name" value="Histone H3 K4-specific methyltransferase SET7/9 N-terminal domain"/>
    <property type="match status" value="3"/>
</dbReference>
<evidence type="ECO:0000313" key="9">
    <source>
        <dbReference type="Proteomes" id="UP001162131"/>
    </source>
</evidence>
<comment type="similarity">
    <text evidence="1">Belongs to the protein-tyrosine phosphatase family. Non-receptor class dual specificity subfamily.</text>
</comment>
<dbReference type="InterPro" id="IPR000340">
    <property type="entry name" value="Dual-sp_phosphatase_cat-dom"/>
</dbReference>
<dbReference type="AlphaFoldDB" id="A0AAU9KAT2"/>
<dbReference type="GO" id="GO:0033550">
    <property type="term" value="F:MAP kinase tyrosine phosphatase activity"/>
    <property type="evidence" value="ECO:0007669"/>
    <property type="project" value="TreeGrafter"/>
</dbReference>
<evidence type="ECO:0000256" key="2">
    <source>
        <dbReference type="ARBA" id="ARBA00013064"/>
    </source>
</evidence>
<dbReference type="SUPFAM" id="SSF52799">
    <property type="entry name" value="(Phosphotyrosine protein) phosphatases II"/>
    <property type="match status" value="1"/>
</dbReference>
<dbReference type="InterPro" id="IPR000387">
    <property type="entry name" value="Tyr_Pase_dom"/>
</dbReference>
<dbReference type="GO" id="GO:0005737">
    <property type="term" value="C:cytoplasm"/>
    <property type="evidence" value="ECO:0007669"/>
    <property type="project" value="TreeGrafter"/>
</dbReference>
<dbReference type="CDD" id="cd14498">
    <property type="entry name" value="DSP"/>
    <property type="match status" value="1"/>
</dbReference>
<evidence type="ECO:0000259" key="6">
    <source>
        <dbReference type="PROSITE" id="PS50054"/>
    </source>
</evidence>
<evidence type="ECO:0000256" key="1">
    <source>
        <dbReference type="ARBA" id="ARBA00008601"/>
    </source>
</evidence>
<dbReference type="PANTHER" id="PTHR10159">
    <property type="entry name" value="DUAL SPECIFICITY PROTEIN PHOSPHATASE"/>
    <property type="match status" value="1"/>
</dbReference>
<dbReference type="Proteomes" id="UP001162131">
    <property type="component" value="Unassembled WGS sequence"/>
</dbReference>
<dbReference type="SMART" id="SM00698">
    <property type="entry name" value="MORN"/>
    <property type="match status" value="7"/>
</dbReference>
<dbReference type="InterPro" id="IPR016130">
    <property type="entry name" value="Tyr_Pase_AS"/>
</dbReference>
<dbReference type="GO" id="GO:0043409">
    <property type="term" value="P:negative regulation of MAPK cascade"/>
    <property type="evidence" value="ECO:0007669"/>
    <property type="project" value="TreeGrafter"/>
</dbReference>
<dbReference type="Pfam" id="PF00782">
    <property type="entry name" value="DSPc"/>
    <property type="match status" value="1"/>
</dbReference>
<dbReference type="GO" id="GO:0008330">
    <property type="term" value="F:protein tyrosine/threonine phosphatase activity"/>
    <property type="evidence" value="ECO:0007669"/>
    <property type="project" value="TreeGrafter"/>
</dbReference>
<name>A0AAU9KAT2_9CILI</name>
<dbReference type="EMBL" id="CAJZBQ010000058">
    <property type="protein sequence ID" value="CAG9334560.1"/>
    <property type="molecule type" value="Genomic_DNA"/>
</dbReference>
<evidence type="ECO:0000256" key="5">
    <source>
        <dbReference type="ARBA" id="ARBA00022912"/>
    </source>
</evidence>
<dbReference type="EC" id="3.1.3.48" evidence="2"/>
<accession>A0AAU9KAT2</accession>
<dbReference type="PROSITE" id="PS50054">
    <property type="entry name" value="TYR_PHOSPHATASE_DUAL"/>
    <property type="match status" value="1"/>
</dbReference>
<keyword evidence="3" id="KW-0677">Repeat</keyword>
<reference evidence="8" key="1">
    <citation type="submission" date="2021-09" db="EMBL/GenBank/DDBJ databases">
        <authorList>
            <consortium name="AG Swart"/>
            <person name="Singh M."/>
            <person name="Singh A."/>
            <person name="Seah K."/>
            <person name="Emmerich C."/>
        </authorList>
    </citation>
    <scope>NUCLEOTIDE SEQUENCE</scope>
    <source>
        <strain evidence="8">ATCC30299</strain>
    </source>
</reference>
<dbReference type="Gene3D" id="3.90.190.10">
    <property type="entry name" value="Protein tyrosine phosphatase superfamily"/>
    <property type="match status" value="1"/>
</dbReference>
<dbReference type="PROSITE" id="PS50056">
    <property type="entry name" value="TYR_PHOSPHATASE_2"/>
    <property type="match status" value="1"/>
</dbReference>
<gene>
    <name evidence="8" type="ORF">BSTOLATCC_MIC61172</name>
</gene>
<dbReference type="InterPro" id="IPR020422">
    <property type="entry name" value="TYR_PHOSPHATASE_DUAL_dom"/>
</dbReference>
<protein>
    <recommendedName>
        <fullName evidence="2">protein-tyrosine-phosphatase</fullName>
        <ecNumber evidence="2">3.1.3.48</ecNumber>
    </recommendedName>
</protein>
<evidence type="ECO:0000259" key="7">
    <source>
        <dbReference type="PROSITE" id="PS50056"/>
    </source>
</evidence>
<dbReference type="InterPro" id="IPR029021">
    <property type="entry name" value="Prot-tyrosine_phosphatase-like"/>
</dbReference>